<dbReference type="EMBL" id="AGWK01000008">
    <property type="protein sequence ID" value="EHO74358.1"/>
    <property type="molecule type" value="Genomic_DNA"/>
</dbReference>
<sequence>MCRFIETIRIEHGRAHNLTRHEQRMEATCRHFGFQAPLAELNRICNHPTLPRRLSKLRIVYGPEGIVETSYTPYSIRKVDTLGLVDGFDIDYSYKFLNRNCLNQLKDGNSHFDEIIIVRHGLITDTSYTNLAFFDGRTWFTPRTPLLPGTMRARLLEEGRLTLCDIRPSGLNVFSHVALINAMLNLGELQLPINRITNR</sequence>
<dbReference type="SUPFAM" id="SSF56752">
    <property type="entry name" value="D-aminoacid aminotransferase-like PLP-dependent enzymes"/>
    <property type="match status" value="1"/>
</dbReference>
<dbReference type="InterPro" id="IPR001544">
    <property type="entry name" value="Aminotrans_IV"/>
</dbReference>
<dbReference type="Proteomes" id="UP000016023">
    <property type="component" value="Unassembled WGS sequence"/>
</dbReference>
<dbReference type="eggNOG" id="COG0115">
    <property type="taxonomic scope" value="Bacteria"/>
</dbReference>
<keyword evidence="2" id="KW-1185">Reference proteome</keyword>
<dbReference type="Gene3D" id="3.30.470.10">
    <property type="match status" value="1"/>
</dbReference>
<dbReference type="Pfam" id="PF01063">
    <property type="entry name" value="Aminotran_4"/>
    <property type="match status" value="1"/>
</dbReference>
<evidence type="ECO:0000313" key="1">
    <source>
        <dbReference type="EMBL" id="EHO74358.1"/>
    </source>
</evidence>
<dbReference type="PATRIC" id="fig|883158.3.peg.272"/>
<gene>
    <name evidence="1" type="ORF">HMPREF9140_00264</name>
</gene>
<evidence type="ECO:0000313" key="2">
    <source>
        <dbReference type="Proteomes" id="UP000016023"/>
    </source>
</evidence>
<protein>
    <recommendedName>
        <fullName evidence="3">4-amino-4-deoxychorismate lyase</fullName>
    </recommendedName>
</protein>
<dbReference type="InterPro" id="IPR036038">
    <property type="entry name" value="Aminotransferase-like"/>
</dbReference>
<dbReference type="RefSeq" id="WP_006951191.1">
    <property type="nucleotide sequence ID" value="NZ_JH594521.1"/>
</dbReference>
<dbReference type="InterPro" id="IPR043131">
    <property type="entry name" value="BCAT-like_N"/>
</dbReference>
<reference evidence="1 2" key="1">
    <citation type="submission" date="2011-12" db="EMBL/GenBank/DDBJ databases">
        <title>The Genome Sequence of Prevotella micans F0438.</title>
        <authorList>
            <consortium name="The Broad Institute Genome Sequencing Platform"/>
            <person name="Earl A."/>
            <person name="Ward D."/>
            <person name="Feldgarden M."/>
            <person name="Gevers D."/>
            <person name="Izard J."/>
            <person name="Baranova O.V."/>
            <person name="Blanton J.M."/>
            <person name="Wade W.G."/>
            <person name="Dewhirst F.E."/>
            <person name="Young S.K."/>
            <person name="Zeng Q."/>
            <person name="Gargeya S."/>
            <person name="Fitzgerald M."/>
            <person name="Haas B."/>
            <person name="Abouelleil A."/>
            <person name="Alvarado L."/>
            <person name="Arachchi H.M."/>
            <person name="Berlin A."/>
            <person name="Chapman S.B."/>
            <person name="Gearin G."/>
            <person name="Goldberg J."/>
            <person name="Griggs A."/>
            <person name="Gujja S."/>
            <person name="Hansen M."/>
            <person name="Heiman D."/>
            <person name="Howarth C."/>
            <person name="Larimer J."/>
            <person name="Lui A."/>
            <person name="MacDonald P.J.P."/>
            <person name="McCowen C."/>
            <person name="Montmayeur A."/>
            <person name="Murphy C."/>
            <person name="Neiman D."/>
            <person name="Pearson M."/>
            <person name="Priest M."/>
            <person name="Roberts A."/>
            <person name="Saif S."/>
            <person name="Shea T."/>
            <person name="Sisk P."/>
            <person name="Stolte C."/>
            <person name="Sykes S."/>
            <person name="Wortman J."/>
            <person name="Nusbaum C."/>
            <person name="Birren B."/>
        </authorList>
    </citation>
    <scope>NUCLEOTIDE SEQUENCE [LARGE SCALE GENOMIC DNA]</scope>
    <source>
        <strain evidence="1 2">F0438</strain>
    </source>
</reference>
<dbReference type="HOGENOM" id="CLU_114524_0_0_10"/>
<dbReference type="InterPro" id="IPR043132">
    <property type="entry name" value="BCAT-like_C"/>
</dbReference>
<dbReference type="GO" id="GO:0003824">
    <property type="term" value="F:catalytic activity"/>
    <property type="evidence" value="ECO:0007669"/>
    <property type="project" value="InterPro"/>
</dbReference>
<dbReference type="Gene3D" id="3.20.10.10">
    <property type="entry name" value="D-amino Acid Aminotransferase, subunit A, domain 2"/>
    <property type="match status" value="1"/>
</dbReference>
<dbReference type="STRING" id="883158.HMPREF9140_00264"/>
<organism evidence="1 2">
    <name type="scientific">Prevotella micans F0438</name>
    <dbReference type="NCBI Taxonomy" id="883158"/>
    <lineage>
        <taxon>Bacteria</taxon>
        <taxon>Pseudomonadati</taxon>
        <taxon>Bacteroidota</taxon>
        <taxon>Bacteroidia</taxon>
        <taxon>Bacteroidales</taxon>
        <taxon>Prevotellaceae</taxon>
        <taxon>Prevotella</taxon>
    </lineage>
</organism>
<evidence type="ECO:0008006" key="3">
    <source>
        <dbReference type="Google" id="ProtNLM"/>
    </source>
</evidence>
<dbReference type="AlphaFoldDB" id="H1Q026"/>
<proteinExistence type="predicted"/>
<accession>H1Q026</accession>
<name>H1Q026_9BACT</name>
<comment type="caution">
    <text evidence="1">The sequence shown here is derived from an EMBL/GenBank/DDBJ whole genome shotgun (WGS) entry which is preliminary data.</text>
</comment>